<dbReference type="PANTHER" id="PTHR35983:SF1">
    <property type="entry name" value="UPF0166 PROTEIN TM_0021"/>
    <property type="match status" value="1"/>
</dbReference>
<keyword evidence="3" id="KW-1185">Reference proteome</keyword>
<evidence type="ECO:0000256" key="1">
    <source>
        <dbReference type="ARBA" id="ARBA00010554"/>
    </source>
</evidence>
<evidence type="ECO:0000313" key="2">
    <source>
        <dbReference type="EMBL" id="QDQ72849.1"/>
    </source>
</evidence>
<comment type="similarity">
    <text evidence="1">Belongs to the UPF0166 family.</text>
</comment>
<sequence>MKGVQLRIYTYEIRRHDGLPVYEWLLERARKQGIPGGSAFRAIAGFGRHGKLHEQAFFELAGEEPVLVEFIAGDEQAERFLQLLRTELPDVFVVRAAVEYGYAGDTATQA</sequence>
<dbReference type="InterPro" id="IPR015867">
    <property type="entry name" value="N-reg_PII/ATP_PRibTrfase_C"/>
</dbReference>
<accession>A0A516V2U0</accession>
<dbReference type="EMBL" id="CP041742">
    <property type="protein sequence ID" value="QDQ72849.1"/>
    <property type="molecule type" value="Genomic_DNA"/>
</dbReference>
<evidence type="ECO:0000313" key="3">
    <source>
        <dbReference type="Proteomes" id="UP000315891"/>
    </source>
</evidence>
<dbReference type="Gene3D" id="3.30.70.120">
    <property type="match status" value="1"/>
</dbReference>
<protein>
    <submittedName>
        <fullName evidence="2">DUF190 domain-containing protein</fullName>
    </submittedName>
</protein>
<name>A0A516V2U0_9GAMM</name>
<proteinExistence type="inferred from homology"/>
<dbReference type="PANTHER" id="PTHR35983">
    <property type="entry name" value="UPF0166 PROTEIN TM_0021"/>
    <property type="match status" value="1"/>
</dbReference>
<organism evidence="2 3">
    <name type="scientific">Pseudoluteimonas lycopersici</name>
    <dbReference type="NCBI Taxonomy" id="1324796"/>
    <lineage>
        <taxon>Bacteria</taxon>
        <taxon>Pseudomonadati</taxon>
        <taxon>Pseudomonadota</taxon>
        <taxon>Gammaproteobacteria</taxon>
        <taxon>Lysobacterales</taxon>
        <taxon>Lysobacteraceae</taxon>
        <taxon>Pseudoluteimonas</taxon>
    </lineage>
</organism>
<dbReference type="OrthoDB" id="5339790at2"/>
<dbReference type="SUPFAM" id="SSF54913">
    <property type="entry name" value="GlnB-like"/>
    <property type="match status" value="1"/>
</dbReference>
<gene>
    <name evidence="2" type="ORF">FNZ56_02635</name>
</gene>
<dbReference type="AlphaFoldDB" id="A0A516V2U0"/>
<dbReference type="Pfam" id="PF02641">
    <property type="entry name" value="DUF190"/>
    <property type="match status" value="1"/>
</dbReference>
<reference evidence="2 3" key="1">
    <citation type="submission" date="2019-07" db="EMBL/GenBank/DDBJ databases">
        <title>Lysobacter weifangensis sp. nov., isolated from bensulfuron-methyl contaminated farmland soil.</title>
        <authorList>
            <person name="Zhao H."/>
        </authorList>
    </citation>
    <scope>NUCLEOTIDE SEQUENCE [LARGE SCALE GENOMIC DNA]</scope>
    <source>
        <strain evidence="2 3">CC-Bw-6</strain>
    </source>
</reference>
<dbReference type="InterPro" id="IPR011322">
    <property type="entry name" value="N-reg_PII-like_a/b"/>
</dbReference>
<dbReference type="InterPro" id="IPR003793">
    <property type="entry name" value="UPF0166"/>
</dbReference>
<dbReference type="RefSeq" id="WP_143878363.1">
    <property type="nucleotide sequence ID" value="NZ_BAABLZ010000002.1"/>
</dbReference>
<dbReference type="Proteomes" id="UP000315891">
    <property type="component" value="Chromosome"/>
</dbReference>